<dbReference type="NCBIfam" id="TIGR02727">
    <property type="entry name" value="MTHFS_bact"/>
    <property type="match status" value="1"/>
</dbReference>
<evidence type="ECO:0000256" key="2">
    <source>
        <dbReference type="ARBA" id="ARBA00022741"/>
    </source>
</evidence>
<dbReference type="SUPFAM" id="SSF100950">
    <property type="entry name" value="NagB/RpiA/CoA transferase-like"/>
    <property type="match status" value="1"/>
</dbReference>
<dbReference type="Pfam" id="PF01812">
    <property type="entry name" value="5-FTHF_cyc-lig"/>
    <property type="match status" value="1"/>
</dbReference>
<keyword evidence="2 4" id="KW-0547">Nucleotide-binding</keyword>
<dbReference type="PANTHER" id="PTHR23407:SF1">
    <property type="entry name" value="5-FORMYLTETRAHYDROFOLATE CYCLO-LIGASE"/>
    <property type="match status" value="1"/>
</dbReference>
<proteinExistence type="inferred from homology"/>
<organism evidence="5 6">
    <name type="scientific">Patiriisocius hiemis</name>
    <dbReference type="NCBI Taxonomy" id="3075604"/>
    <lineage>
        <taxon>Bacteria</taxon>
        <taxon>Pseudomonadati</taxon>
        <taxon>Bacteroidota</taxon>
        <taxon>Flavobacteriia</taxon>
        <taxon>Flavobacteriales</taxon>
        <taxon>Flavobacteriaceae</taxon>
        <taxon>Patiriisocius</taxon>
    </lineage>
</organism>
<dbReference type="GO" id="GO:0030272">
    <property type="term" value="F:5-formyltetrahydrofolate cyclo-ligase activity"/>
    <property type="evidence" value="ECO:0007669"/>
    <property type="project" value="UniProtKB-EC"/>
</dbReference>
<name>A0ABU2YB83_9FLAO</name>
<accession>A0ABU2YB83</accession>
<dbReference type="InterPro" id="IPR037171">
    <property type="entry name" value="NagB/RpiA_transferase-like"/>
</dbReference>
<dbReference type="EMBL" id="JAVRHZ010000002">
    <property type="protein sequence ID" value="MDT0555457.1"/>
    <property type="molecule type" value="Genomic_DNA"/>
</dbReference>
<gene>
    <name evidence="5" type="ORF">RM538_05540</name>
</gene>
<dbReference type="EC" id="6.3.3.2" evidence="4"/>
<evidence type="ECO:0000313" key="5">
    <source>
        <dbReference type="EMBL" id="MDT0555457.1"/>
    </source>
</evidence>
<protein>
    <recommendedName>
        <fullName evidence="4">5-formyltetrahydrofolate cyclo-ligase</fullName>
        <ecNumber evidence="4">6.3.3.2</ecNumber>
    </recommendedName>
</protein>
<keyword evidence="4" id="KW-0460">Magnesium</keyword>
<evidence type="ECO:0000256" key="3">
    <source>
        <dbReference type="ARBA" id="ARBA00022840"/>
    </source>
</evidence>
<dbReference type="PIRSF" id="PIRSF006806">
    <property type="entry name" value="FTHF_cligase"/>
    <property type="match status" value="1"/>
</dbReference>
<reference evidence="5 6" key="1">
    <citation type="submission" date="2023-09" db="EMBL/GenBank/DDBJ databases">
        <authorList>
            <person name="Rey-Velasco X."/>
        </authorList>
    </citation>
    <scope>NUCLEOTIDE SEQUENCE [LARGE SCALE GENOMIC DNA]</scope>
    <source>
        <strain evidence="5 6">W242</strain>
    </source>
</reference>
<comment type="cofactor">
    <cofactor evidence="4">
        <name>Mg(2+)</name>
        <dbReference type="ChEBI" id="CHEBI:18420"/>
    </cofactor>
</comment>
<keyword evidence="5" id="KW-0436">Ligase</keyword>
<dbReference type="PANTHER" id="PTHR23407">
    <property type="entry name" value="ATPASE INHIBITOR/5-FORMYLTETRAHYDROFOLATE CYCLO-LIGASE"/>
    <property type="match status" value="1"/>
</dbReference>
<sequence>MDKQALRKKYLKRREELSENEIDERSLAIANKALELNIWDKTYYHIFLPIESKKEIDTSYLLHILQGRDKSIIIPKANFETGEMSHYLLQENTKLVASKYGIPEPEEGIIVTEKQLEVVFVPLLVYDSSGNRIGYGKGFYDRFLAKCAENCLFIGLSFFSPEEKILYENIDIPLHYCITPEKIYSF</sequence>
<comment type="catalytic activity">
    <reaction evidence="4">
        <text>(6S)-5-formyl-5,6,7,8-tetrahydrofolate + ATP = (6R)-5,10-methenyltetrahydrofolate + ADP + phosphate</text>
        <dbReference type="Rhea" id="RHEA:10488"/>
        <dbReference type="ChEBI" id="CHEBI:30616"/>
        <dbReference type="ChEBI" id="CHEBI:43474"/>
        <dbReference type="ChEBI" id="CHEBI:57455"/>
        <dbReference type="ChEBI" id="CHEBI:57457"/>
        <dbReference type="ChEBI" id="CHEBI:456216"/>
        <dbReference type="EC" id="6.3.3.2"/>
    </reaction>
</comment>
<evidence type="ECO:0000313" key="6">
    <source>
        <dbReference type="Proteomes" id="UP001254488"/>
    </source>
</evidence>
<keyword evidence="3 4" id="KW-0067">ATP-binding</keyword>
<evidence type="ECO:0000256" key="1">
    <source>
        <dbReference type="ARBA" id="ARBA00010638"/>
    </source>
</evidence>
<dbReference type="InterPro" id="IPR024185">
    <property type="entry name" value="FTHF_cligase-like_sf"/>
</dbReference>
<keyword evidence="4" id="KW-0479">Metal-binding</keyword>
<dbReference type="InterPro" id="IPR002698">
    <property type="entry name" value="FTHF_cligase"/>
</dbReference>
<dbReference type="Gene3D" id="3.40.50.10420">
    <property type="entry name" value="NagB/RpiA/CoA transferase-like"/>
    <property type="match status" value="1"/>
</dbReference>
<comment type="similarity">
    <text evidence="1 4">Belongs to the 5-formyltetrahydrofolate cyclo-ligase family.</text>
</comment>
<dbReference type="RefSeq" id="WP_311332407.1">
    <property type="nucleotide sequence ID" value="NZ_JAVRHZ010000002.1"/>
</dbReference>
<comment type="caution">
    <text evidence="5">The sequence shown here is derived from an EMBL/GenBank/DDBJ whole genome shotgun (WGS) entry which is preliminary data.</text>
</comment>
<dbReference type="Proteomes" id="UP001254488">
    <property type="component" value="Unassembled WGS sequence"/>
</dbReference>
<evidence type="ECO:0000256" key="4">
    <source>
        <dbReference type="RuleBase" id="RU361279"/>
    </source>
</evidence>
<keyword evidence="6" id="KW-1185">Reference proteome</keyword>